<evidence type="ECO:0000256" key="1">
    <source>
        <dbReference type="SAM" id="MobiDB-lite"/>
    </source>
</evidence>
<evidence type="ECO:0000313" key="4">
    <source>
        <dbReference type="Proteomes" id="UP001183794"/>
    </source>
</evidence>
<keyword evidence="3" id="KW-0131">Cell cycle</keyword>
<keyword evidence="2" id="KW-0812">Transmembrane</keyword>
<feature type="region of interest" description="Disordered" evidence="1">
    <location>
        <begin position="1"/>
        <end position="22"/>
    </location>
</feature>
<proteinExistence type="predicted"/>
<feature type="transmembrane region" description="Helical" evidence="2">
    <location>
        <begin position="66"/>
        <end position="90"/>
    </location>
</feature>
<evidence type="ECO:0000256" key="2">
    <source>
        <dbReference type="SAM" id="Phobius"/>
    </source>
</evidence>
<dbReference type="RefSeq" id="WP_310173372.1">
    <property type="nucleotide sequence ID" value="NZ_BAABHE010000002.1"/>
</dbReference>
<reference evidence="3 4" key="1">
    <citation type="submission" date="2023-07" db="EMBL/GenBank/DDBJ databases">
        <title>Sequencing the genomes of 1000 actinobacteria strains.</title>
        <authorList>
            <person name="Klenk H.-P."/>
        </authorList>
    </citation>
    <scope>NUCLEOTIDE SEQUENCE [LARGE SCALE GENOMIC DNA]</scope>
    <source>
        <strain evidence="3 4">DSM 22966</strain>
    </source>
</reference>
<dbReference type="GO" id="GO:0051301">
    <property type="term" value="P:cell division"/>
    <property type="evidence" value="ECO:0007669"/>
    <property type="project" value="UniProtKB-KW"/>
</dbReference>
<keyword evidence="2" id="KW-1133">Transmembrane helix</keyword>
<name>A0ABU2B133_9MICC</name>
<keyword evidence="4" id="KW-1185">Reference proteome</keyword>
<protein>
    <submittedName>
        <fullName evidence="3">Cell division protein FtsL</fullName>
    </submittedName>
</protein>
<evidence type="ECO:0000313" key="3">
    <source>
        <dbReference type="EMBL" id="MDR7347324.1"/>
    </source>
</evidence>
<comment type="caution">
    <text evidence="3">The sequence shown here is derived from an EMBL/GenBank/DDBJ whole genome shotgun (WGS) entry which is preliminary data.</text>
</comment>
<organism evidence="3 4">
    <name type="scientific">Enteractinococcus fodinae</name>
    <dbReference type="NCBI Taxonomy" id="684663"/>
    <lineage>
        <taxon>Bacteria</taxon>
        <taxon>Bacillati</taxon>
        <taxon>Actinomycetota</taxon>
        <taxon>Actinomycetes</taxon>
        <taxon>Micrococcales</taxon>
        <taxon>Micrococcaceae</taxon>
    </lineage>
</organism>
<accession>A0ABU2B133</accession>
<dbReference type="EMBL" id="JAVDYJ010000001">
    <property type="protein sequence ID" value="MDR7347324.1"/>
    <property type="molecule type" value="Genomic_DNA"/>
</dbReference>
<keyword evidence="2" id="KW-0472">Membrane</keyword>
<keyword evidence="3" id="KW-0132">Cell division</keyword>
<feature type="compositionally biased region" description="Polar residues" evidence="1">
    <location>
        <begin position="223"/>
        <end position="256"/>
    </location>
</feature>
<gene>
    <name evidence="3" type="ORF">J2S62_001581</name>
</gene>
<dbReference type="Proteomes" id="UP001183794">
    <property type="component" value="Unassembled WGS sequence"/>
</dbReference>
<feature type="region of interest" description="Disordered" evidence="1">
    <location>
        <begin position="194"/>
        <end position="256"/>
    </location>
</feature>
<sequence length="256" mass="26844">MTPSPSNIRVLRPAFSPDSTARDFDAEYYDNLDMPSQEPRSDSDTDASVRRDQLKVISGQLKRAPIGYSIFILSIPVIALLVVLVVNIVVSNRQYELVELNSSLTSITQTNEALAQQLSQQSAPQSVAQQAADMGMVLPGTPASIDLSTGTVLGTATAATADNAPTSFVAEPTVRSSTGIPAEIELPAEVPHDPVTVTNEEVPGPESNTVSIISPQVDMPEPNVTNSSTEDGVASTIETSSAGSLQGPQISLPSGN</sequence>